<dbReference type="InterPro" id="IPR015300">
    <property type="entry name" value="DNA-bd_pseudobarrel_sf"/>
</dbReference>
<protein>
    <recommendedName>
        <fullName evidence="5">TF-B3 domain-containing protein</fullName>
    </recommendedName>
</protein>
<name>A0A8T0ISF6_CERPU</name>
<keyword evidence="7" id="KW-1185">Reference proteome</keyword>
<dbReference type="PANTHER" id="PTHR31140">
    <property type="entry name" value="B3 DOMAIN-CONTAINING TRANSCRIPTION FACTOR ABI3"/>
    <property type="match status" value="1"/>
</dbReference>
<comment type="caution">
    <text evidence="6">The sequence shown here is derived from an EMBL/GenBank/DDBJ whole genome shotgun (WGS) entry which is preliminary data.</text>
</comment>
<reference evidence="6" key="1">
    <citation type="submission" date="2020-06" db="EMBL/GenBank/DDBJ databases">
        <title>WGS assembly of Ceratodon purpureus strain R40.</title>
        <authorList>
            <person name="Carey S.B."/>
            <person name="Jenkins J."/>
            <person name="Shu S."/>
            <person name="Lovell J.T."/>
            <person name="Sreedasyam A."/>
            <person name="Maumus F."/>
            <person name="Tiley G.P."/>
            <person name="Fernandez-Pozo N."/>
            <person name="Barry K."/>
            <person name="Chen C."/>
            <person name="Wang M."/>
            <person name="Lipzen A."/>
            <person name="Daum C."/>
            <person name="Saski C.A."/>
            <person name="Payton A.C."/>
            <person name="Mcbreen J.C."/>
            <person name="Conrad R.E."/>
            <person name="Kollar L.M."/>
            <person name="Olsson S."/>
            <person name="Huttunen S."/>
            <person name="Landis J.B."/>
            <person name="Wickett N.J."/>
            <person name="Johnson M.G."/>
            <person name="Rensing S.A."/>
            <person name="Grimwood J."/>
            <person name="Schmutz J."/>
            <person name="Mcdaniel S.F."/>
        </authorList>
    </citation>
    <scope>NUCLEOTIDE SEQUENCE</scope>
    <source>
        <strain evidence="6">R40</strain>
    </source>
</reference>
<dbReference type="SUPFAM" id="SSF101936">
    <property type="entry name" value="DNA-binding pseudobarrel domain"/>
    <property type="match status" value="1"/>
</dbReference>
<dbReference type="Gene3D" id="2.40.330.10">
    <property type="entry name" value="DNA-binding pseudobarrel domain"/>
    <property type="match status" value="1"/>
</dbReference>
<evidence type="ECO:0000256" key="3">
    <source>
        <dbReference type="ARBA" id="ARBA00023163"/>
    </source>
</evidence>
<dbReference type="InterPro" id="IPR044800">
    <property type="entry name" value="LEC2-like"/>
</dbReference>
<gene>
    <name evidence="6" type="ORF">KC19_2G051600</name>
</gene>
<dbReference type="AlphaFoldDB" id="A0A8T0ISF6"/>
<keyword evidence="2" id="KW-0238">DNA-binding</keyword>
<evidence type="ECO:0000256" key="2">
    <source>
        <dbReference type="ARBA" id="ARBA00023125"/>
    </source>
</evidence>
<dbReference type="GO" id="GO:0003700">
    <property type="term" value="F:DNA-binding transcription factor activity"/>
    <property type="evidence" value="ECO:0007669"/>
    <property type="project" value="InterPro"/>
</dbReference>
<evidence type="ECO:0000256" key="4">
    <source>
        <dbReference type="ARBA" id="ARBA00023242"/>
    </source>
</evidence>
<dbReference type="EMBL" id="CM026422">
    <property type="protein sequence ID" value="KAG0585949.1"/>
    <property type="molecule type" value="Genomic_DNA"/>
</dbReference>
<proteinExistence type="predicted"/>
<accession>A0A8T0ISF6</accession>
<evidence type="ECO:0000256" key="1">
    <source>
        <dbReference type="ARBA" id="ARBA00023015"/>
    </source>
</evidence>
<evidence type="ECO:0000313" key="6">
    <source>
        <dbReference type="EMBL" id="KAG0585949.1"/>
    </source>
</evidence>
<dbReference type="SMART" id="SM01019">
    <property type="entry name" value="B3"/>
    <property type="match status" value="1"/>
</dbReference>
<dbReference type="InterPro" id="IPR003340">
    <property type="entry name" value="B3_DNA-bd"/>
</dbReference>
<keyword evidence="1" id="KW-0805">Transcription regulation</keyword>
<organism evidence="6 7">
    <name type="scientific">Ceratodon purpureus</name>
    <name type="common">Fire moss</name>
    <name type="synonym">Dicranum purpureum</name>
    <dbReference type="NCBI Taxonomy" id="3225"/>
    <lineage>
        <taxon>Eukaryota</taxon>
        <taxon>Viridiplantae</taxon>
        <taxon>Streptophyta</taxon>
        <taxon>Embryophyta</taxon>
        <taxon>Bryophyta</taxon>
        <taxon>Bryophytina</taxon>
        <taxon>Bryopsida</taxon>
        <taxon>Dicranidae</taxon>
        <taxon>Pseudoditrichales</taxon>
        <taxon>Ditrichaceae</taxon>
        <taxon>Ceratodon</taxon>
    </lineage>
</organism>
<dbReference type="GO" id="GO:0003677">
    <property type="term" value="F:DNA binding"/>
    <property type="evidence" value="ECO:0007669"/>
    <property type="project" value="UniProtKB-KW"/>
</dbReference>
<evidence type="ECO:0000313" key="7">
    <source>
        <dbReference type="Proteomes" id="UP000822688"/>
    </source>
</evidence>
<feature type="domain" description="TF-B3" evidence="5">
    <location>
        <begin position="244"/>
        <end position="347"/>
    </location>
</feature>
<sequence length="383" mass="42082">MDVVNGKIVSARTERSTLGEGWSGLQPSRGLTSVESVYGSIDHLRGGGNDVWAPSWASFGGQSASLNAWGGRGTAPCHGQAPNSVGLELGGARRKVHRASVEKHHHVGDFHGFSGMHPRPVPEHREGWGGLKRHFHFGPSPEAGPDTNLDQLMAMFESQITRTVPSNVENARALPLGKSKESSLLRSGNDAGYKQLESEAQFARKSTVVGTSVDLKRKRLEINVSDEIGLQADCGWSHPLKILLRKGLSVSDVGGLGRIIIPKRSAETRFQQIIDTGKEGTMLEMHDYNGSKRWFFRFKSWINNKSRMYVLENTGEFIKYHGLKEHDIFVVYEDNSKNTVVRGHKGVDLDPLLDSLQVMNAKSSSEKTFSIKEEGLVSTADLG</sequence>
<evidence type="ECO:0000259" key="5">
    <source>
        <dbReference type="SMART" id="SM01019"/>
    </source>
</evidence>
<keyword evidence="4" id="KW-0539">Nucleus</keyword>
<dbReference type="Pfam" id="PF02362">
    <property type="entry name" value="B3"/>
    <property type="match status" value="1"/>
</dbReference>
<dbReference type="PANTHER" id="PTHR31140:SF74">
    <property type="entry name" value="B3 DOMAIN-CONTAINING TRANSCRIPTION FACTOR LEC2"/>
    <property type="match status" value="1"/>
</dbReference>
<keyword evidence="3" id="KW-0804">Transcription</keyword>
<dbReference type="Proteomes" id="UP000822688">
    <property type="component" value="Chromosome 2"/>
</dbReference>